<dbReference type="EMBL" id="CP025958">
    <property type="protein sequence ID" value="AWM37553.1"/>
    <property type="molecule type" value="Genomic_DNA"/>
</dbReference>
<keyword evidence="2" id="KW-0812">Transmembrane</keyword>
<sequence length="263" mass="28123">MSRARWVDDLSGTGRRRHSDRRSTAAGRPGLRSTGRELGHRERRTHSRRHAPTALRTEPNPALHLTPPADLGRTAHPMVAVQVSSLFGHRGSRAKALRSSTGRQPKVNAVLRVIGWTLAAAVAGAVLVFLGAVAFVELIQPRMFPPKPGEGFNALGLVLYLFGPPCGAVIGATAGLVWSLYRWRRPDRAPANLFGYLFSGLVATGVLCFLLLVVFRGGQVKPLAWLLVGGVTADAVVGAAACFWLGARSTRYAEPGAAPDTAR</sequence>
<feature type="region of interest" description="Disordered" evidence="1">
    <location>
        <begin position="1"/>
        <end position="63"/>
    </location>
</feature>
<reference evidence="3 4" key="1">
    <citation type="submission" date="2018-01" db="EMBL/GenBank/DDBJ databases">
        <title>G. obscuriglobus.</title>
        <authorList>
            <person name="Franke J."/>
            <person name="Blomberg W."/>
            <person name="Selmecki A."/>
        </authorList>
    </citation>
    <scope>NUCLEOTIDE SEQUENCE [LARGE SCALE GENOMIC DNA]</scope>
    <source>
        <strain evidence="3 4">DSM 5831</strain>
    </source>
</reference>
<dbReference type="AlphaFoldDB" id="A0A2Z3GUY5"/>
<keyword evidence="2" id="KW-1133">Transmembrane helix</keyword>
<protein>
    <submittedName>
        <fullName evidence="3">Uncharacterized protein</fullName>
    </submittedName>
</protein>
<feature type="transmembrane region" description="Helical" evidence="2">
    <location>
        <begin position="113"/>
        <end position="139"/>
    </location>
</feature>
<feature type="transmembrane region" description="Helical" evidence="2">
    <location>
        <begin position="193"/>
        <end position="217"/>
    </location>
</feature>
<dbReference type="KEGG" id="gog:C1280_11380"/>
<gene>
    <name evidence="3" type="ORF">C1280_11380</name>
</gene>
<feature type="compositionally biased region" description="Basic residues" evidence="1">
    <location>
        <begin position="41"/>
        <end position="51"/>
    </location>
</feature>
<accession>A0A2Z3GUY5</accession>
<organism evidence="3 4">
    <name type="scientific">Gemmata obscuriglobus</name>
    <dbReference type="NCBI Taxonomy" id="114"/>
    <lineage>
        <taxon>Bacteria</taxon>
        <taxon>Pseudomonadati</taxon>
        <taxon>Planctomycetota</taxon>
        <taxon>Planctomycetia</taxon>
        <taxon>Gemmatales</taxon>
        <taxon>Gemmataceae</taxon>
        <taxon>Gemmata</taxon>
    </lineage>
</organism>
<feature type="transmembrane region" description="Helical" evidence="2">
    <location>
        <begin position="223"/>
        <end position="245"/>
    </location>
</feature>
<evidence type="ECO:0000313" key="4">
    <source>
        <dbReference type="Proteomes" id="UP000245802"/>
    </source>
</evidence>
<proteinExistence type="predicted"/>
<evidence type="ECO:0000256" key="1">
    <source>
        <dbReference type="SAM" id="MobiDB-lite"/>
    </source>
</evidence>
<keyword evidence="4" id="KW-1185">Reference proteome</keyword>
<dbReference type="Proteomes" id="UP000245802">
    <property type="component" value="Chromosome"/>
</dbReference>
<feature type="transmembrane region" description="Helical" evidence="2">
    <location>
        <begin position="159"/>
        <end position="181"/>
    </location>
</feature>
<keyword evidence="2" id="KW-0472">Membrane</keyword>
<name>A0A2Z3GUY5_9BACT</name>
<evidence type="ECO:0000313" key="3">
    <source>
        <dbReference type="EMBL" id="AWM37553.1"/>
    </source>
</evidence>
<evidence type="ECO:0000256" key="2">
    <source>
        <dbReference type="SAM" id="Phobius"/>
    </source>
</evidence>